<evidence type="ECO:0000313" key="3">
    <source>
        <dbReference type="EMBL" id="HIZ01935.1"/>
    </source>
</evidence>
<reference evidence="3" key="2">
    <citation type="submission" date="2021-04" db="EMBL/GenBank/DDBJ databases">
        <authorList>
            <person name="Gilroy R."/>
        </authorList>
    </citation>
    <scope>NUCLEOTIDE SEQUENCE</scope>
    <source>
        <strain evidence="3">ChiHjej12B11-24981</strain>
    </source>
</reference>
<sequence>MKIAIIDNYDSFTYNLAHLVRELGVEVDVLRNDKFRLDELEAYDKLMLSPGPGIPQEAGLLLEVIRMYAGHKPMLGVCLGHQAIGEAFGARLENLKEVYHGVQTPVSLLEEEAGGDYIFCGLPRRIRVGRYHSWVVSADSIPTCLQVTAMADGQVMALRHREYDIHGIQFHPESVLTPDGKVIVRNWMLGTKY</sequence>
<dbReference type="PRINTS" id="PR00096">
    <property type="entry name" value="GATASE"/>
</dbReference>
<dbReference type="InterPro" id="IPR029062">
    <property type="entry name" value="Class_I_gatase-like"/>
</dbReference>
<keyword evidence="1" id="KW-0315">Glutamine amidotransferase</keyword>
<dbReference type="NCBIfam" id="TIGR00566">
    <property type="entry name" value="trpG_papA"/>
    <property type="match status" value="1"/>
</dbReference>
<dbReference type="EMBL" id="DXCK01000091">
    <property type="protein sequence ID" value="HIZ01935.1"/>
    <property type="molecule type" value="Genomic_DNA"/>
</dbReference>
<dbReference type="PRINTS" id="PR00097">
    <property type="entry name" value="ANTSNTHASEII"/>
</dbReference>
<evidence type="ECO:0000256" key="1">
    <source>
        <dbReference type="ARBA" id="ARBA00022962"/>
    </source>
</evidence>
<organism evidence="3 4">
    <name type="scientific">Candidatus Bacteroides merdipullorum</name>
    <dbReference type="NCBI Taxonomy" id="2838474"/>
    <lineage>
        <taxon>Bacteria</taxon>
        <taxon>Pseudomonadati</taxon>
        <taxon>Bacteroidota</taxon>
        <taxon>Bacteroidia</taxon>
        <taxon>Bacteroidales</taxon>
        <taxon>Bacteroidaceae</taxon>
        <taxon>Bacteroides</taxon>
    </lineage>
</organism>
<dbReference type="InterPro" id="IPR006221">
    <property type="entry name" value="TrpG/PapA_dom"/>
</dbReference>
<proteinExistence type="predicted"/>
<dbReference type="GO" id="GO:0000162">
    <property type="term" value="P:L-tryptophan biosynthetic process"/>
    <property type="evidence" value="ECO:0007669"/>
    <property type="project" value="TreeGrafter"/>
</dbReference>
<gene>
    <name evidence="3" type="ORF">H9819_06745</name>
</gene>
<comment type="caution">
    <text evidence="3">The sequence shown here is derived from an EMBL/GenBank/DDBJ whole genome shotgun (WGS) entry which is preliminary data.</text>
</comment>
<dbReference type="FunFam" id="3.40.50.880:FF:000003">
    <property type="entry name" value="Anthranilate synthase component II"/>
    <property type="match status" value="1"/>
</dbReference>
<evidence type="ECO:0000259" key="2">
    <source>
        <dbReference type="Pfam" id="PF00117"/>
    </source>
</evidence>
<dbReference type="GO" id="GO:0004049">
    <property type="term" value="F:anthranilate synthase activity"/>
    <property type="evidence" value="ECO:0007669"/>
    <property type="project" value="TreeGrafter"/>
</dbReference>
<accession>A0A9D2A913</accession>
<protein>
    <submittedName>
        <fullName evidence="3">Aminodeoxychorismate/anthranilate synthase component II</fullName>
    </submittedName>
</protein>
<evidence type="ECO:0000313" key="4">
    <source>
        <dbReference type="Proteomes" id="UP000824023"/>
    </source>
</evidence>
<dbReference type="Proteomes" id="UP000824023">
    <property type="component" value="Unassembled WGS sequence"/>
</dbReference>
<dbReference type="Gene3D" id="3.40.50.880">
    <property type="match status" value="1"/>
</dbReference>
<dbReference type="InterPro" id="IPR050472">
    <property type="entry name" value="Anth_synth/Amidotransfase"/>
</dbReference>
<name>A0A9D2A913_9BACE</name>
<dbReference type="InterPro" id="IPR017926">
    <property type="entry name" value="GATASE"/>
</dbReference>
<dbReference type="Pfam" id="PF00117">
    <property type="entry name" value="GATase"/>
    <property type="match status" value="1"/>
</dbReference>
<reference evidence="3" key="1">
    <citation type="journal article" date="2021" name="PeerJ">
        <title>Extensive microbial diversity within the chicken gut microbiome revealed by metagenomics and culture.</title>
        <authorList>
            <person name="Gilroy R."/>
            <person name="Ravi A."/>
            <person name="Getino M."/>
            <person name="Pursley I."/>
            <person name="Horton D.L."/>
            <person name="Alikhan N.F."/>
            <person name="Baker D."/>
            <person name="Gharbi K."/>
            <person name="Hall N."/>
            <person name="Watson M."/>
            <person name="Adriaenssens E.M."/>
            <person name="Foster-Nyarko E."/>
            <person name="Jarju S."/>
            <person name="Secka A."/>
            <person name="Antonio M."/>
            <person name="Oren A."/>
            <person name="Chaudhuri R.R."/>
            <person name="La Ragione R."/>
            <person name="Hildebrand F."/>
            <person name="Pallen M.J."/>
        </authorList>
    </citation>
    <scope>NUCLEOTIDE SEQUENCE</scope>
    <source>
        <strain evidence="3">ChiHjej12B11-24981</strain>
    </source>
</reference>
<dbReference type="PROSITE" id="PS51273">
    <property type="entry name" value="GATASE_TYPE_1"/>
    <property type="match status" value="1"/>
</dbReference>
<feature type="domain" description="Glutamine amidotransferase" evidence="2">
    <location>
        <begin position="5"/>
        <end position="188"/>
    </location>
</feature>
<dbReference type="SUPFAM" id="SSF52317">
    <property type="entry name" value="Class I glutamine amidotransferase-like"/>
    <property type="match status" value="1"/>
</dbReference>
<dbReference type="AlphaFoldDB" id="A0A9D2A913"/>
<dbReference type="PANTHER" id="PTHR43418">
    <property type="entry name" value="MULTIFUNCTIONAL TRYPTOPHAN BIOSYNTHESIS PROTEIN-RELATED"/>
    <property type="match status" value="1"/>
</dbReference>
<dbReference type="GO" id="GO:0005829">
    <property type="term" value="C:cytosol"/>
    <property type="evidence" value="ECO:0007669"/>
    <property type="project" value="TreeGrafter"/>
</dbReference>
<dbReference type="PANTHER" id="PTHR43418:SF4">
    <property type="entry name" value="MULTIFUNCTIONAL TRYPTOPHAN BIOSYNTHESIS PROTEIN"/>
    <property type="match status" value="1"/>
</dbReference>
<dbReference type="CDD" id="cd01743">
    <property type="entry name" value="GATase1_Anthranilate_Synthase"/>
    <property type="match status" value="1"/>
</dbReference>